<dbReference type="GO" id="GO:0004519">
    <property type="term" value="F:endonuclease activity"/>
    <property type="evidence" value="ECO:0007669"/>
    <property type="project" value="UniProtKB-KW"/>
</dbReference>
<dbReference type="Proteomes" id="UP001431217">
    <property type="component" value="Unassembled WGS sequence"/>
</dbReference>
<dbReference type="PANTHER" id="PTHR42834">
    <property type="entry name" value="ENDONUCLEASE/EXONUCLEASE/PHOSPHATASE FAMILY PROTEIN (AFU_ORTHOLOGUE AFUA_3G09210)"/>
    <property type="match status" value="1"/>
</dbReference>
<accession>A0ABT0MMI5</accession>
<keyword evidence="3" id="KW-1185">Reference proteome</keyword>
<gene>
    <name evidence="2" type="ORF">M2650_15810</name>
</gene>
<proteinExistence type="predicted"/>
<protein>
    <submittedName>
        <fullName evidence="2">ExeM/NucH family extracellular endonuclease</fullName>
    </submittedName>
</protein>
<keyword evidence="2" id="KW-0255">Endonuclease</keyword>
<keyword evidence="2" id="KW-0378">Hydrolase</keyword>
<evidence type="ECO:0000259" key="1">
    <source>
        <dbReference type="Pfam" id="PF03372"/>
    </source>
</evidence>
<evidence type="ECO:0000313" key="3">
    <source>
        <dbReference type="Proteomes" id="UP001431217"/>
    </source>
</evidence>
<dbReference type="PANTHER" id="PTHR42834:SF1">
    <property type="entry name" value="ENDONUCLEASE_EXONUCLEASE_PHOSPHATASE FAMILY PROTEIN (AFU_ORTHOLOGUE AFUA_3G09210)"/>
    <property type="match status" value="1"/>
</dbReference>
<dbReference type="PROSITE" id="PS51257">
    <property type="entry name" value="PROKAR_LIPOPROTEIN"/>
    <property type="match status" value="1"/>
</dbReference>
<reference evidence="2 3" key="1">
    <citation type="submission" date="2022-05" db="EMBL/GenBank/DDBJ databases">
        <title>Luteimonas sp. SX5, whole genome shotgun sequencing project.</title>
        <authorList>
            <person name="Zhao G."/>
            <person name="Shen L."/>
        </authorList>
    </citation>
    <scope>NUCLEOTIDE SEQUENCE [LARGE SCALE GENOMIC DNA]</scope>
    <source>
        <strain evidence="2 3">SX5</strain>
    </source>
</reference>
<dbReference type="EMBL" id="JAMBEP010000006">
    <property type="protein sequence ID" value="MCL1636089.1"/>
    <property type="molecule type" value="Genomic_DNA"/>
</dbReference>
<organism evidence="2 3">
    <name type="scientific">Luteimonas galliterrae</name>
    <dbReference type="NCBI Taxonomy" id="2940486"/>
    <lineage>
        <taxon>Bacteria</taxon>
        <taxon>Pseudomonadati</taxon>
        <taxon>Pseudomonadota</taxon>
        <taxon>Gammaproteobacteria</taxon>
        <taxon>Lysobacterales</taxon>
        <taxon>Lysobacteraceae</taxon>
        <taxon>Luteimonas</taxon>
    </lineage>
</organism>
<dbReference type="SUPFAM" id="SSF56219">
    <property type="entry name" value="DNase I-like"/>
    <property type="match status" value="1"/>
</dbReference>
<dbReference type="InterPro" id="IPR005135">
    <property type="entry name" value="Endo/exonuclease/phosphatase"/>
</dbReference>
<dbReference type="Gene3D" id="3.60.10.10">
    <property type="entry name" value="Endonuclease/exonuclease/phosphatase"/>
    <property type="match status" value="1"/>
</dbReference>
<feature type="domain" description="Endonuclease/exonuclease/phosphatase" evidence="1">
    <location>
        <begin position="307"/>
        <end position="583"/>
    </location>
</feature>
<dbReference type="Pfam" id="PF03372">
    <property type="entry name" value="Exo_endo_phos"/>
    <property type="match status" value="1"/>
</dbReference>
<name>A0ABT0MMI5_9GAMM</name>
<dbReference type="CDD" id="cd10283">
    <property type="entry name" value="MnuA_DNase1-like"/>
    <property type="match status" value="1"/>
</dbReference>
<dbReference type="NCBIfam" id="NF033681">
    <property type="entry name" value="ExeM_NucH_DNase"/>
    <property type="match status" value="1"/>
</dbReference>
<sequence>MHDRIAMLAAACCVLAACAPDAVRERAPAAPHPEAIAIGSVQGRGNASPRAGEIVVVEGTVVGLLGGAMGGWFVQDGGDGDPATSDALFVETQNREAKPQRRVRIRGRVVERDVGGHATLTTLEPLQIETLGRGPPLAPTPVSAAPAQAADWERCEGMLLRIDAPLTVTATRQLSGFGILSASFDGRPFTPTEIAAPGAEAQRIAADNARRRFALDDGQLVRDPYRIGYLPPQRGTPRAGSVVERAIGVLDQRGGYSLQLTEPLQIRAAARPPAPKVDGNVRIASLNLENLFNGDGRGGGFPTKRGAKTAQQYAVQLSKLVATLRALDPDIAALMELENDGYGPESSLAQLVAAMNEGGGDWRHVETARGPGSDDIRVGLIYRGKRVETVGRPATLTAGPFADRSRAPLAQAFRAGRGPVFVVAANHFKSKGCTEASGADADQRDGQSCWNATRVESATGLDRWLKTDPTRSSSPLVMIVGDLNAYAEEDPLRRLRSRGWQDAFAIARRHGAPSADAPGERPYSYVYDGQSGRLDHALLSPALAKRLGGVAEWHINADEAGNVGYREDISAENTATPWRSSDHDPLLTGFDLRR</sequence>
<dbReference type="InterPro" id="IPR047971">
    <property type="entry name" value="ExeM-like"/>
</dbReference>
<dbReference type="InterPro" id="IPR036691">
    <property type="entry name" value="Endo/exonu/phosph_ase_sf"/>
</dbReference>
<keyword evidence="2" id="KW-0540">Nuclease</keyword>
<evidence type="ECO:0000313" key="2">
    <source>
        <dbReference type="EMBL" id="MCL1636089.1"/>
    </source>
</evidence>
<dbReference type="RefSeq" id="WP_249476120.1">
    <property type="nucleotide sequence ID" value="NZ_JAMBEP010000006.1"/>
</dbReference>
<comment type="caution">
    <text evidence="2">The sequence shown here is derived from an EMBL/GenBank/DDBJ whole genome shotgun (WGS) entry which is preliminary data.</text>
</comment>